<dbReference type="Pfam" id="PF14491">
    <property type="entry name" value="DUF4435"/>
    <property type="match status" value="1"/>
</dbReference>
<feature type="domain" description="DUF4435" evidence="2">
    <location>
        <begin position="37"/>
        <end position="91"/>
    </location>
</feature>
<dbReference type="EMBL" id="VDFG01000170">
    <property type="protein sequence ID" value="MBA4464733.1"/>
    <property type="molecule type" value="Genomic_DNA"/>
</dbReference>
<dbReference type="AlphaFoldDB" id="A0A838WPS7"/>
<gene>
    <name evidence="3" type="ORF">FHK98_02250</name>
</gene>
<evidence type="ECO:0000313" key="4">
    <source>
        <dbReference type="Proteomes" id="UP000538075"/>
    </source>
</evidence>
<evidence type="ECO:0000313" key="3">
    <source>
        <dbReference type="EMBL" id="MBA4464733.1"/>
    </source>
</evidence>
<comment type="caution">
    <text evidence="3">The sequence shown here is derived from an EMBL/GenBank/DDBJ whole genome shotgun (WGS) entry which is preliminary data.</text>
</comment>
<organism evidence="3 4">
    <name type="scientific">Cylindrospermopsis raciborskii CS-506_A</name>
    <dbReference type="NCBI Taxonomy" id="2585140"/>
    <lineage>
        <taxon>Bacteria</taxon>
        <taxon>Bacillati</taxon>
        <taxon>Cyanobacteriota</taxon>
        <taxon>Cyanophyceae</taxon>
        <taxon>Nostocales</taxon>
        <taxon>Aphanizomenonaceae</taxon>
        <taxon>Cylindrospermopsis</taxon>
    </lineage>
</organism>
<accession>A0A838WPS7</accession>
<evidence type="ECO:0000259" key="2">
    <source>
        <dbReference type="Pfam" id="PF14491"/>
    </source>
</evidence>
<sequence>MVESKKNRIIQGGGGRKPKLSPSEQIILTLTYNQGGASAIYETPCHSVENFYTSVQCFSRIIRDEFQLQGLDENFNRCIDLYTKLQKEFHTRWSY</sequence>
<reference evidence="3 4" key="1">
    <citation type="journal article" date="2020" name="J. Appl. Phycol.">
        <title>Morphological changes and genome evolution in Raphidiopsis raciborskii CS-506 after 23 years in culture.</title>
        <authorList>
            <person name="Willis A."/>
            <person name="Bent S.J."/>
            <person name="Jameson I.D."/>
        </authorList>
    </citation>
    <scope>NUCLEOTIDE SEQUENCE [LARGE SCALE GENOMIC DNA]</scope>
    <source>
        <strain evidence="3 4">CS-506_A</strain>
    </source>
</reference>
<feature type="region of interest" description="Disordered" evidence="1">
    <location>
        <begin position="1"/>
        <end position="21"/>
    </location>
</feature>
<name>A0A838WPS7_9CYAN</name>
<proteinExistence type="predicted"/>
<dbReference type="InterPro" id="IPR029492">
    <property type="entry name" value="DUF4435"/>
</dbReference>
<protein>
    <submittedName>
        <fullName evidence="3">DUF4435 domain-containing protein</fullName>
    </submittedName>
</protein>
<evidence type="ECO:0000256" key="1">
    <source>
        <dbReference type="SAM" id="MobiDB-lite"/>
    </source>
</evidence>
<dbReference type="Proteomes" id="UP000538075">
    <property type="component" value="Unassembled WGS sequence"/>
</dbReference>